<organism evidence="1 3">
    <name type="scientific">Flagellimonas pacifica</name>
    <dbReference type="NCBI Taxonomy" id="1247520"/>
    <lineage>
        <taxon>Bacteria</taxon>
        <taxon>Pseudomonadati</taxon>
        <taxon>Bacteroidota</taxon>
        <taxon>Flavobacteriia</taxon>
        <taxon>Flavobacteriales</taxon>
        <taxon>Flavobacteriaceae</taxon>
        <taxon>Flagellimonas</taxon>
    </lineage>
</organism>
<dbReference type="RefSeq" id="WP_097043763.1">
    <property type="nucleotide sequence ID" value="NZ_OBEH01000001.1"/>
</dbReference>
<name>A0A285MAM4_9FLAO</name>
<dbReference type="EMBL" id="OBEH01000001">
    <property type="protein sequence ID" value="SNY94205.1"/>
    <property type="molecule type" value="Genomic_DNA"/>
</dbReference>
<protein>
    <submittedName>
        <fullName evidence="1">Uncharacterized protein</fullName>
    </submittedName>
</protein>
<evidence type="ECO:0000313" key="1">
    <source>
        <dbReference type="EMBL" id="SNY94205.1"/>
    </source>
</evidence>
<reference evidence="3" key="2">
    <citation type="submission" date="2017-09" db="EMBL/GenBank/DDBJ databases">
        <authorList>
            <person name="Varghese N."/>
            <person name="Submissions S."/>
        </authorList>
    </citation>
    <scope>NUCLEOTIDE SEQUENCE [LARGE SCALE GENOMIC DNA]</scope>
    <source>
        <strain evidence="3">DSM 25885</strain>
    </source>
</reference>
<dbReference type="OrthoDB" id="885718at2"/>
<dbReference type="Proteomes" id="UP000219048">
    <property type="component" value="Unassembled WGS sequence"/>
</dbReference>
<accession>A0A285MAM4</accession>
<evidence type="ECO:0000313" key="3">
    <source>
        <dbReference type="Proteomes" id="UP000219048"/>
    </source>
</evidence>
<proteinExistence type="predicted"/>
<evidence type="ECO:0000313" key="2">
    <source>
        <dbReference type="EMBL" id="SNY94344.1"/>
    </source>
</evidence>
<sequence>MVINKKSDWFKENIMSYLSEFEVIEKKFSEGDFGDLEQIEFNSEKISGNIDFWSLGWVGVFVWDNICESEMLNILSEPQEEERIVESFNKLKEIIINN</sequence>
<gene>
    <name evidence="1" type="ORF">SAMN06265377_0076</name>
    <name evidence="2" type="ORF">SAMN06265377_0084</name>
</gene>
<reference evidence="1" key="1">
    <citation type="submission" date="2017-09" db="EMBL/GenBank/DDBJ databases">
        <authorList>
            <person name="Ehlers B."/>
            <person name="Leendertz F.H."/>
        </authorList>
    </citation>
    <scope>NUCLEOTIDE SEQUENCE [LARGE SCALE GENOMIC DNA]</scope>
    <source>
        <strain evidence="1">DSM 25885</strain>
    </source>
</reference>
<keyword evidence="3" id="KW-1185">Reference proteome</keyword>
<dbReference type="AlphaFoldDB" id="A0A285MAM4"/>
<dbReference type="EMBL" id="OBEH01000001">
    <property type="protein sequence ID" value="SNY94344.1"/>
    <property type="molecule type" value="Genomic_DNA"/>
</dbReference>